<reference evidence="2 3" key="1">
    <citation type="submission" date="2019-03" db="EMBL/GenBank/DDBJ databases">
        <title>Genomic Encyclopedia of Type Strains, Phase IV (KMG-IV): sequencing the most valuable type-strain genomes for metagenomic binning, comparative biology and taxonomic classification.</title>
        <authorList>
            <person name="Goeker M."/>
        </authorList>
    </citation>
    <scope>NUCLEOTIDE SEQUENCE [LARGE SCALE GENOMIC DNA]</scope>
    <source>
        <strain evidence="2 3">DSM 100309</strain>
    </source>
</reference>
<evidence type="ECO:0000313" key="2">
    <source>
        <dbReference type="EMBL" id="TCV83036.1"/>
    </source>
</evidence>
<protein>
    <recommendedName>
        <fullName evidence="4">Penicillin-binding protein activator</fullName>
    </recommendedName>
</protein>
<dbReference type="AlphaFoldDB" id="A0A4R3XUW8"/>
<dbReference type="PANTHER" id="PTHR38038:SF1">
    <property type="entry name" value="PENICILLIN-BINDING PROTEIN ACTIVATOR LPOA"/>
    <property type="match status" value="1"/>
</dbReference>
<dbReference type="GO" id="GO:0009252">
    <property type="term" value="P:peptidoglycan biosynthetic process"/>
    <property type="evidence" value="ECO:0007669"/>
    <property type="project" value="TreeGrafter"/>
</dbReference>
<dbReference type="GO" id="GO:0031241">
    <property type="term" value="C:periplasmic side of cell outer membrane"/>
    <property type="evidence" value="ECO:0007669"/>
    <property type="project" value="TreeGrafter"/>
</dbReference>
<dbReference type="InterPro" id="IPR007443">
    <property type="entry name" value="LpoA"/>
</dbReference>
<dbReference type="Gene3D" id="3.40.50.2300">
    <property type="match status" value="2"/>
</dbReference>
<comment type="caution">
    <text evidence="2">The sequence shown here is derived from an EMBL/GenBank/DDBJ whole genome shotgun (WGS) entry which is preliminary data.</text>
</comment>
<name>A0A4R3XUW8_9PROT</name>
<dbReference type="Pfam" id="PF04348">
    <property type="entry name" value="LppC"/>
    <property type="match status" value="1"/>
</dbReference>
<dbReference type="OrthoDB" id="9152130at2"/>
<dbReference type="Proteomes" id="UP000295367">
    <property type="component" value="Unassembled WGS sequence"/>
</dbReference>
<gene>
    <name evidence="2" type="ORF">EDC63_11772</name>
</gene>
<proteinExistence type="predicted"/>
<sequence length="398" mass="43364">MQHFLFFLLITFAATLNGCASSSPRQQPFNKPILSAQTEIPASLPEAQTSPYIVSPFDAPNSSANTATFEGHGGHIGLILPLKSTAFSRAADTVKEGFMAALSIQSKSQHPAVKVYVTDGTPGSILEAYQLAIQEGSQIIVGPLTRNGVTSIAESGLISVPTIALNIPDNDTALPPNLYFFGISVEGEARQIARMAFNEGKMNAVILTANSPLSKRSQQAFSEEWQHLGGKIVAQYDFTDNVSSYYTLRSAVAKGDADMIFLAADYTRARMVRPYLGVPIPTYATSQIYSGKNEASRDIDLENIRFVEMPWLLQPDHPAVMIYPRQEKFIGPDYERLYALGIDAFRIAEIFLSSSNRNFVLDGVTGKITLDNGNQFTRELTPAIFHQGIAASLEATTP</sequence>
<evidence type="ECO:0000313" key="3">
    <source>
        <dbReference type="Proteomes" id="UP000295367"/>
    </source>
</evidence>
<dbReference type="RefSeq" id="WP_124944814.1">
    <property type="nucleotide sequence ID" value="NZ_BHVT01000003.1"/>
</dbReference>
<accession>A0A4R3XUW8</accession>
<keyword evidence="1" id="KW-0472">Membrane</keyword>
<dbReference type="InterPro" id="IPR028082">
    <property type="entry name" value="Peripla_BP_I"/>
</dbReference>
<dbReference type="EMBL" id="SMCO01000017">
    <property type="protein sequence ID" value="TCV83036.1"/>
    <property type="molecule type" value="Genomic_DNA"/>
</dbReference>
<evidence type="ECO:0008006" key="4">
    <source>
        <dbReference type="Google" id="ProtNLM"/>
    </source>
</evidence>
<dbReference type="GO" id="GO:0030234">
    <property type="term" value="F:enzyme regulator activity"/>
    <property type="evidence" value="ECO:0007669"/>
    <property type="project" value="TreeGrafter"/>
</dbReference>
<dbReference type="PANTHER" id="PTHR38038">
    <property type="entry name" value="PENICILLIN-BINDING PROTEIN ACTIVATOR LPOA"/>
    <property type="match status" value="1"/>
</dbReference>
<dbReference type="CDD" id="cd06339">
    <property type="entry name" value="PBP1_YraM_LppC_lipoprotein-like"/>
    <property type="match status" value="1"/>
</dbReference>
<organism evidence="2 3">
    <name type="scientific">Sulfurirhabdus autotrophica</name>
    <dbReference type="NCBI Taxonomy" id="1706046"/>
    <lineage>
        <taxon>Bacteria</taxon>
        <taxon>Pseudomonadati</taxon>
        <taxon>Pseudomonadota</taxon>
        <taxon>Betaproteobacteria</taxon>
        <taxon>Nitrosomonadales</taxon>
        <taxon>Sulfuricellaceae</taxon>
        <taxon>Sulfurirhabdus</taxon>
    </lineage>
</organism>
<dbReference type="SUPFAM" id="SSF53822">
    <property type="entry name" value="Periplasmic binding protein-like I"/>
    <property type="match status" value="1"/>
</dbReference>
<keyword evidence="3" id="KW-1185">Reference proteome</keyword>
<evidence type="ECO:0000256" key="1">
    <source>
        <dbReference type="ARBA" id="ARBA00023136"/>
    </source>
</evidence>